<evidence type="ECO:0000256" key="1">
    <source>
        <dbReference type="SAM" id="MobiDB-lite"/>
    </source>
</evidence>
<evidence type="ECO:0000313" key="2">
    <source>
        <dbReference type="EMBL" id="CAG8598645.1"/>
    </source>
</evidence>
<comment type="caution">
    <text evidence="2">The sequence shown here is derived from an EMBL/GenBank/DDBJ whole genome shotgun (WGS) entry which is preliminary data.</text>
</comment>
<dbReference type="Proteomes" id="UP000789375">
    <property type="component" value="Unassembled WGS sequence"/>
</dbReference>
<feature type="compositionally biased region" description="Acidic residues" evidence="1">
    <location>
        <begin position="1"/>
        <end position="19"/>
    </location>
</feature>
<protein>
    <submittedName>
        <fullName evidence="2">13590_t:CDS:1</fullName>
    </submittedName>
</protein>
<feature type="compositionally biased region" description="Basic and acidic residues" evidence="1">
    <location>
        <begin position="44"/>
        <end position="56"/>
    </location>
</feature>
<name>A0A9N9GD32_FUNMO</name>
<dbReference type="AlphaFoldDB" id="A0A9N9GD32"/>
<proteinExistence type="predicted"/>
<organism evidence="2 3">
    <name type="scientific">Funneliformis mosseae</name>
    <name type="common">Endomycorrhizal fungus</name>
    <name type="synonym">Glomus mosseae</name>
    <dbReference type="NCBI Taxonomy" id="27381"/>
    <lineage>
        <taxon>Eukaryota</taxon>
        <taxon>Fungi</taxon>
        <taxon>Fungi incertae sedis</taxon>
        <taxon>Mucoromycota</taxon>
        <taxon>Glomeromycotina</taxon>
        <taxon>Glomeromycetes</taxon>
        <taxon>Glomerales</taxon>
        <taxon>Glomeraceae</taxon>
        <taxon>Funneliformis</taxon>
    </lineage>
</organism>
<keyword evidence="3" id="KW-1185">Reference proteome</keyword>
<dbReference type="EMBL" id="CAJVPP010002402">
    <property type="protein sequence ID" value="CAG8598645.1"/>
    <property type="molecule type" value="Genomic_DNA"/>
</dbReference>
<sequence>MKVENDCSDTDESYLDVDGDERNEILGDEDVGKHDLGIEEDGFPEMRPRDFNDGSS</sequence>
<accession>A0A9N9GD32</accession>
<feature type="region of interest" description="Disordered" evidence="1">
    <location>
        <begin position="1"/>
        <end position="56"/>
    </location>
</feature>
<gene>
    <name evidence="2" type="ORF">FMOSSE_LOCUS8826</name>
</gene>
<evidence type="ECO:0000313" key="3">
    <source>
        <dbReference type="Proteomes" id="UP000789375"/>
    </source>
</evidence>
<feature type="compositionally biased region" description="Basic and acidic residues" evidence="1">
    <location>
        <begin position="20"/>
        <end position="37"/>
    </location>
</feature>
<reference evidence="2" key="1">
    <citation type="submission" date="2021-06" db="EMBL/GenBank/DDBJ databases">
        <authorList>
            <person name="Kallberg Y."/>
            <person name="Tangrot J."/>
            <person name="Rosling A."/>
        </authorList>
    </citation>
    <scope>NUCLEOTIDE SEQUENCE</scope>
    <source>
        <strain evidence="2">87-6 pot B 2015</strain>
    </source>
</reference>